<name>A0A9D9G3S3_PROMR</name>
<dbReference type="CDD" id="cd05233">
    <property type="entry name" value="SDR_c"/>
    <property type="match status" value="1"/>
</dbReference>
<comment type="caution">
    <text evidence="3">The sequence shown here is derived from an EMBL/GenBank/DDBJ whole genome shotgun (WGS) entry which is preliminary data.</text>
</comment>
<keyword evidence="2" id="KW-0560">Oxidoreductase</keyword>
<dbReference type="PROSITE" id="PS00061">
    <property type="entry name" value="ADH_SHORT"/>
    <property type="match status" value="1"/>
</dbReference>
<dbReference type="InterPro" id="IPR002347">
    <property type="entry name" value="SDR_fam"/>
</dbReference>
<dbReference type="AlphaFoldDB" id="A0A9D9G3S3"/>
<dbReference type="Gene3D" id="3.40.50.720">
    <property type="entry name" value="NAD(P)-binding Rossmann-like Domain"/>
    <property type="match status" value="1"/>
</dbReference>
<dbReference type="InterPro" id="IPR036291">
    <property type="entry name" value="NAD(P)-bd_dom_sf"/>
</dbReference>
<sequence length="239" mass="26308">MNNRNIIFNFKSKNVLVVGGSRGIGKEVCRQFINCGANVYNASRSKCLLDGVKNIKCDISKGDDIKSLFKQINDLDFCINVAGTNLCEKIENINSEEWDRVLNINLKSFYMICKSAIQIMKKKNGGRIVNVSSIAGRSKSVVSGVHYTSSKYGVIGLTKQLSNEVSKYNILVNCLCPSQTKTEMLVDSMNKSQLNKLLNSIPINRIAETEEQALPILFLCSDAASYISGATIDVNGGQF</sequence>
<gene>
    <name evidence="3" type="ORF">JJ842_07850</name>
</gene>
<dbReference type="PANTHER" id="PTHR42760">
    <property type="entry name" value="SHORT-CHAIN DEHYDROGENASES/REDUCTASES FAMILY MEMBER"/>
    <property type="match status" value="1"/>
</dbReference>
<evidence type="ECO:0000256" key="1">
    <source>
        <dbReference type="ARBA" id="ARBA00006484"/>
    </source>
</evidence>
<evidence type="ECO:0000313" key="4">
    <source>
        <dbReference type="Proteomes" id="UP000668060"/>
    </source>
</evidence>
<dbReference type="InterPro" id="IPR020904">
    <property type="entry name" value="Sc_DH/Rdtase_CS"/>
</dbReference>
<dbReference type="PRINTS" id="PR00081">
    <property type="entry name" value="GDHRDH"/>
</dbReference>
<dbReference type="PRINTS" id="PR00080">
    <property type="entry name" value="SDRFAMILY"/>
</dbReference>
<dbReference type="PANTHER" id="PTHR42760:SF133">
    <property type="entry name" value="3-OXOACYL-[ACYL-CARRIER-PROTEIN] REDUCTASE"/>
    <property type="match status" value="1"/>
</dbReference>
<comment type="similarity">
    <text evidence="1">Belongs to the short-chain dehydrogenases/reductases (SDR) family.</text>
</comment>
<dbReference type="EMBL" id="JAEPLN010000001">
    <property type="protein sequence ID" value="MBO6971823.1"/>
    <property type="molecule type" value="Genomic_DNA"/>
</dbReference>
<evidence type="ECO:0000313" key="3">
    <source>
        <dbReference type="EMBL" id="MBO6971823.1"/>
    </source>
</evidence>
<dbReference type="Proteomes" id="UP000668060">
    <property type="component" value="Unassembled WGS sequence"/>
</dbReference>
<dbReference type="SUPFAM" id="SSF51735">
    <property type="entry name" value="NAD(P)-binding Rossmann-fold domains"/>
    <property type="match status" value="1"/>
</dbReference>
<protein>
    <submittedName>
        <fullName evidence="3">SDR family oxidoreductase</fullName>
    </submittedName>
</protein>
<proteinExistence type="inferred from homology"/>
<reference evidence="3" key="1">
    <citation type="journal article" date="2021" name="Front. Mar. Sci.">
        <title>Genomes of Diverse Isolates of Prochlorococcus High-Light-Adapted Clade II in the Western Pacific Ocean.</title>
        <authorList>
            <person name="Yan W."/>
            <person name="Feng X."/>
            <person name="Zhang W."/>
            <person name="Nawaz M.Z."/>
            <person name="Luo T."/>
            <person name="Zhang R."/>
            <person name="Jiao N."/>
        </authorList>
    </citation>
    <scope>NUCLEOTIDE SEQUENCE</scope>
    <source>
        <strain evidence="3">CUG1433</strain>
    </source>
</reference>
<dbReference type="FunFam" id="3.40.50.720:FF:000084">
    <property type="entry name" value="Short-chain dehydrogenase reductase"/>
    <property type="match status" value="1"/>
</dbReference>
<accession>A0A9D9G3S3</accession>
<dbReference type="Pfam" id="PF13561">
    <property type="entry name" value="adh_short_C2"/>
    <property type="match status" value="1"/>
</dbReference>
<evidence type="ECO:0000256" key="2">
    <source>
        <dbReference type="ARBA" id="ARBA00023002"/>
    </source>
</evidence>
<organism evidence="3 4">
    <name type="scientific">Prochlorococcus marinus CUG1433</name>
    <dbReference type="NCBI Taxonomy" id="2774506"/>
    <lineage>
        <taxon>Bacteria</taxon>
        <taxon>Bacillati</taxon>
        <taxon>Cyanobacteriota</taxon>
        <taxon>Cyanophyceae</taxon>
        <taxon>Synechococcales</taxon>
        <taxon>Prochlorococcaceae</taxon>
        <taxon>Prochlorococcus</taxon>
    </lineage>
</organism>
<dbReference type="GO" id="GO:0016616">
    <property type="term" value="F:oxidoreductase activity, acting on the CH-OH group of donors, NAD or NADP as acceptor"/>
    <property type="evidence" value="ECO:0007669"/>
    <property type="project" value="TreeGrafter"/>
</dbReference>